<accession>A0AA41VHF7</accession>
<dbReference type="PANTHER" id="PTHR45641:SF19">
    <property type="entry name" value="NEPHROCYSTIN-3"/>
    <property type="match status" value="1"/>
</dbReference>
<dbReference type="PANTHER" id="PTHR45641">
    <property type="entry name" value="TETRATRICOPEPTIDE REPEAT PROTEIN (AFU_ORTHOLOGUE AFUA_6G03870)"/>
    <property type="match status" value="1"/>
</dbReference>
<dbReference type="Proteomes" id="UP001177140">
    <property type="component" value="Unassembled WGS sequence"/>
</dbReference>
<keyword evidence="1" id="KW-0677">Repeat</keyword>
<name>A0AA41VHF7_PAPNU</name>
<evidence type="ECO:0000256" key="1">
    <source>
        <dbReference type="ARBA" id="ARBA00022737"/>
    </source>
</evidence>
<comment type="caution">
    <text evidence="3">The sequence shown here is derived from an EMBL/GenBank/DDBJ whole genome shotgun (WGS) entry which is preliminary data.</text>
</comment>
<dbReference type="EMBL" id="JAJJMA010222695">
    <property type="protein sequence ID" value="MCL7041331.1"/>
    <property type="molecule type" value="Genomic_DNA"/>
</dbReference>
<dbReference type="Pfam" id="PF13424">
    <property type="entry name" value="TPR_12"/>
    <property type="match status" value="1"/>
</dbReference>
<dbReference type="Gene3D" id="1.25.40.10">
    <property type="entry name" value="Tetratricopeptide repeat domain"/>
    <property type="match status" value="1"/>
</dbReference>
<dbReference type="InterPro" id="IPR011990">
    <property type="entry name" value="TPR-like_helical_dom_sf"/>
</dbReference>
<evidence type="ECO:0000313" key="4">
    <source>
        <dbReference type="Proteomes" id="UP001177140"/>
    </source>
</evidence>
<gene>
    <name evidence="3" type="ORF">MKW94_000653</name>
</gene>
<dbReference type="GO" id="GO:0009658">
    <property type="term" value="P:chloroplast organization"/>
    <property type="evidence" value="ECO:0007669"/>
    <property type="project" value="TreeGrafter"/>
</dbReference>
<organism evidence="3 4">
    <name type="scientific">Papaver nudicaule</name>
    <name type="common">Iceland poppy</name>
    <dbReference type="NCBI Taxonomy" id="74823"/>
    <lineage>
        <taxon>Eukaryota</taxon>
        <taxon>Viridiplantae</taxon>
        <taxon>Streptophyta</taxon>
        <taxon>Embryophyta</taxon>
        <taxon>Tracheophyta</taxon>
        <taxon>Spermatophyta</taxon>
        <taxon>Magnoliopsida</taxon>
        <taxon>Ranunculales</taxon>
        <taxon>Papaveraceae</taxon>
        <taxon>Papaveroideae</taxon>
        <taxon>Papaver</taxon>
    </lineage>
</organism>
<proteinExistence type="predicted"/>
<keyword evidence="2" id="KW-0802">TPR repeat</keyword>
<dbReference type="AlphaFoldDB" id="A0AA41VHF7"/>
<dbReference type="SUPFAM" id="SSF48452">
    <property type="entry name" value="TPR-like"/>
    <property type="match status" value="1"/>
</dbReference>
<dbReference type="GO" id="GO:0009507">
    <property type="term" value="C:chloroplast"/>
    <property type="evidence" value="ECO:0007669"/>
    <property type="project" value="TreeGrafter"/>
</dbReference>
<evidence type="ECO:0000313" key="3">
    <source>
        <dbReference type="EMBL" id="MCL7041331.1"/>
    </source>
</evidence>
<keyword evidence="4" id="KW-1185">Reference proteome</keyword>
<reference evidence="3" key="1">
    <citation type="submission" date="2022-03" db="EMBL/GenBank/DDBJ databases">
        <title>A functionally conserved STORR gene fusion in Papaver species that diverged 16.8 million years ago.</title>
        <authorList>
            <person name="Catania T."/>
        </authorList>
    </citation>
    <scope>NUCLEOTIDE SEQUENCE</scope>
    <source>
        <strain evidence="3">S-191538</strain>
    </source>
</reference>
<sequence length="125" mass="14082">MKGGQLLGDCLLITEKYKGNEHPNLVTHLINLASSYSRSKNYAEAERLLRSSLQIMRKAVELIDQSISVSMLHLVVTLYHLSWDDEADHLALEVVRIRGEAFGKDSLFVGPRKKKCLTVFGVVTR</sequence>
<evidence type="ECO:0008006" key="5">
    <source>
        <dbReference type="Google" id="ProtNLM"/>
    </source>
</evidence>
<protein>
    <recommendedName>
        <fullName evidence="5">Kinesin light chain</fullName>
    </recommendedName>
</protein>
<dbReference type="Pfam" id="PF13374">
    <property type="entry name" value="TPR_10"/>
    <property type="match status" value="1"/>
</dbReference>
<evidence type="ECO:0000256" key="2">
    <source>
        <dbReference type="ARBA" id="ARBA00022803"/>
    </source>
</evidence>